<evidence type="ECO:0000259" key="1">
    <source>
        <dbReference type="Pfam" id="PF01878"/>
    </source>
</evidence>
<feature type="domain" description="EVE" evidence="1">
    <location>
        <begin position="3"/>
        <end position="74"/>
    </location>
</feature>
<proteinExistence type="predicted"/>
<dbReference type="EMBL" id="CP035485">
    <property type="protein sequence ID" value="QDI92296.1"/>
    <property type="molecule type" value="Genomic_DNA"/>
</dbReference>
<organism evidence="2 3">
    <name type="scientific">Salicibibacter halophilus</name>
    <dbReference type="NCBI Taxonomy" id="2502791"/>
    <lineage>
        <taxon>Bacteria</taxon>
        <taxon>Bacillati</taxon>
        <taxon>Bacillota</taxon>
        <taxon>Bacilli</taxon>
        <taxon>Bacillales</taxon>
        <taxon>Bacillaceae</taxon>
        <taxon>Salicibibacter</taxon>
    </lineage>
</organism>
<dbReference type="Proteomes" id="UP000319756">
    <property type="component" value="Chromosome"/>
</dbReference>
<reference evidence="3" key="1">
    <citation type="submission" date="2019-01" db="EMBL/GenBank/DDBJ databases">
        <title>Genomic analysis of Salicibibacter sp. NKC3-5.</title>
        <authorList>
            <person name="Oh Y.J."/>
        </authorList>
    </citation>
    <scope>NUCLEOTIDE SEQUENCE [LARGE SCALE GENOMIC DNA]</scope>
    <source>
        <strain evidence="3">NKC3-5</strain>
    </source>
</reference>
<dbReference type="RefSeq" id="WP_142090806.1">
    <property type="nucleotide sequence ID" value="NZ_CP035485.1"/>
</dbReference>
<dbReference type="AlphaFoldDB" id="A0A514LKA2"/>
<dbReference type="InterPro" id="IPR015947">
    <property type="entry name" value="PUA-like_sf"/>
</dbReference>
<gene>
    <name evidence="2" type="ORF">EPH95_14780</name>
</gene>
<dbReference type="Pfam" id="PF01878">
    <property type="entry name" value="EVE"/>
    <property type="match status" value="1"/>
</dbReference>
<dbReference type="KEGG" id="sale:EPH95_14780"/>
<dbReference type="SUPFAM" id="SSF88697">
    <property type="entry name" value="PUA domain-like"/>
    <property type="match status" value="1"/>
</dbReference>
<name>A0A514LKA2_9BACI</name>
<evidence type="ECO:0000313" key="3">
    <source>
        <dbReference type="Proteomes" id="UP000319756"/>
    </source>
</evidence>
<accession>A0A514LKA2</accession>
<dbReference type="InterPro" id="IPR002740">
    <property type="entry name" value="EVE_domain"/>
</dbReference>
<keyword evidence="3" id="KW-1185">Reference proteome</keyword>
<protein>
    <submittedName>
        <fullName evidence="2">EVE domain-containing protein</fullName>
    </submittedName>
</protein>
<evidence type="ECO:0000313" key="2">
    <source>
        <dbReference type="EMBL" id="QDI92296.1"/>
    </source>
</evidence>
<sequence length="149" mass="17400">MMNTWFMVASDTVAPFRWEHILASQRTIFWEVRKLPRNFRMAWDGDLILCYRSGSEKRGLVGLAEVEEGFNDDGITIRGRCEFQQMIHYDEFKHLGTYRSTEAGRLRNRGTLFHVHDAFVQWIIKRLEEAGDTTSAAWCQHLGSRGWDG</sequence>
<dbReference type="Gene3D" id="3.10.590.10">
    <property type="entry name" value="ph1033 like domains"/>
    <property type="match status" value="1"/>
</dbReference>
<dbReference type="OrthoDB" id="9781481at2"/>